<dbReference type="EC" id="1.17.4.1" evidence="2"/>
<evidence type="ECO:0000256" key="1">
    <source>
        <dbReference type="ARBA" id="ARBA00007405"/>
    </source>
</evidence>
<evidence type="ECO:0000259" key="6">
    <source>
        <dbReference type="Pfam" id="PF12637"/>
    </source>
</evidence>
<dbReference type="InterPro" id="IPR024434">
    <property type="entry name" value="TSCPD_dom"/>
</dbReference>
<feature type="non-terminal residue" evidence="7">
    <location>
        <position position="160"/>
    </location>
</feature>
<sequence>MSKYLVETFYTCSFKVKHYLDELNEDQLSKLDQREDGKFEIIDVKLDARKTKNLGNKNITNLNSLSESNNKSLEIPNIVQKNLGEQISEKKNEKINLQINEKSYPRIKMPDRRKGYIQKVTIGNHKVYLHTGEYDDGKLGEIFIDTSKEGELVKALMNNF</sequence>
<protein>
    <recommendedName>
        <fullName evidence="2">ribonucleoside-diphosphate reductase</fullName>
        <ecNumber evidence="2">1.17.4.1</ecNumber>
    </recommendedName>
</protein>
<dbReference type="EMBL" id="UINC01013198">
    <property type="protein sequence ID" value="SVA57195.1"/>
    <property type="molecule type" value="Genomic_DNA"/>
</dbReference>
<name>A0A381WXE8_9ZZZZ</name>
<comment type="similarity">
    <text evidence="1">Belongs to the ribonucleoside diphosphate reductase class-2 family.</text>
</comment>
<accession>A0A381WXE8</accession>
<proteinExistence type="inferred from homology"/>
<keyword evidence="4" id="KW-0547">Nucleotide-binding</keyword>
<dbReference type="Pfam" id="PF12637">
    <property type="entry name" value="TSCPD"/>
    <property type="match status" value="1"/>
</dbReference>
<evidence type="ECO:0000256" key="3">
    <source>
        <dbReference type="ARBA" id="ARBA00022634"/>
    </source>
</evidence>
<dbReference type="AlphaFoldDB" id="A0A381WXE8"/>
<keyword evidence="3" id="KW-0237">DNA synthesis</keyword>
<feature type="domain" description="TSCPD" evidence="6">
    <location>
        <begin position="109"/>
        <end position="156"/>
    </location>
</feature>
<organism evidence="7">
    <name type="scientific">marine metagenome</name>
    <dbReference type="NCBI Taxonomy" id="408172"/>
    <lineage>
        <taxon>unclassified sequences</taxon>
        <taxon>metagenomes</taxon>
        <taxon>ecological metagenomes</taxon>
    </lineage>
</organism>
<reference evidence="7" key="1">
    <citation type="submission" date="2018-05" db="EMBL/GenBank/DDBJ databases">
        <authorList>
            <person name="Lanie J.A."/>
            <person name="Ng W.-L."/>
            <person name="Kazmierczak K.M."/>
            <person name="Andrzejewski T.M."/>
            <person name="Davidsen T.M."/>
            <person name="Wayne K.J."/>
            <person name="Tettelin H."/>
            <person name="Glass J.I."/>
            <person name="Rusch D."/>
            <person name="Podicherti R."/>
            <person name="Tsui H.-C.T."/>
            <person name="Winkler M.E."/>
        </authorList>
    </citation>
    <scope>NUCLEOTIDE SEQUENCE</scope>
</reference>
<evidence type="ECO:0000256" key="5">
    <source>
        <dbReference type="ARBA" id="ARBA00047754"/>
    </source>
</evidence>
<evidence type="ECO:0000313" key="7">
    <source>
        <dbReference type="EMBL" id="SVA57195.1"/>
    </source>
</evidence>
<evidence type="ECO:0000256" key="4">
    <source>
        <dbReference type="ARBA" id="ARBA00022741"/>
    </source>
</evidence>
<evidence type="ECO:0000256" key="2">
    <source>
        <dbReference type="ARBA" id="ARBA00012274"/>
    </source>
</evidence>
<gene>
    <name evidence="7" type="ORF">METZ01_LOCUS110049</name>
</gene>
<comment type="catalytic activity">
    <reaction evidence="5">
        <text>a 2'-deoxyribonucleoside 5'-diphosphate + [thioredoxin]-disulfide + H2O = a ribonucleoside 5'-diphosphate + [thioredoxin]-dithiol</text>
        <dbReference type="Rhea" id="RHEA:23252"/>
        <dbReference type="Rhea" id="RHEA-COMP:10698"/>
        <dbReference type="Rhea" id="RHEA-COMP:10700"/>
        <dbReference type="ChEBI" id="CHEBI:15377"/>
        <dbReference type="ChEBI" id="CHEBI:29950"/>
        <dbReference type="ChEBI" id="CHEBI:50058"/>
        <dbReference type="ChEBI" id="CHEBI:57930"/>
        <dbReference type="ChEBI" id="CHEBI:73316"/>
        <dbReference type="EC" id="1.17.4.1"/>
    </reaction>
</comment>